<dbReference type="Pfam" id="PF00083">
    <property type="entry name" value="Sugar_tr"/>
    <property type="match status" value="1"/>
</dbReference>
<sequence>MTEGTYDRMSPFLRQLLAVSGVVLYMIGTGANIAFPGVLLQQLRAPDSALRLTPDHESWIASILGLALISGIIVAPFSLQKLGRKLTNQLSSLPALGGWALLVTAKGPTALLVSRSLLGFGMGIQAAAAPVSIAEYSAPKHRGAFLATIAFSFATGMLIAHIFGTVLYWRSAGLACGSVYALSLILVTLSPETPPYLASRGLNEQCRKSFHWFRGHDTNAEKELEILLNSQKKVTGTRRGSRWQEYRKIVRLPEFYKPTIIMMFMFVLFQVSGMTVVPSYTVPMMEEVSAGAIDANVSMLMVDVVRFVTAVLSCFVVNKLNRRTVLFIGIIVSVVSLVITSALLYLRDYNYIPEELKWIPVIPTLVYIFGKTLGILPIPWAIAGEIFPLAFRSLGSGISGMFLSIMFFVVVKTAPFSFDKIGVSGTFLVYAFCVTVCGVFLYFLLPETKGKTLYEIECHFKGIKDDAGQIELREGEKMLEFEKVECG</sequence>
<dbReference type="InterPro" id="IPR005828">
    <property type="entry name" value="MFS_sugar_transport-like"/>
</dbReference>
<dbReference type="GeneID" id="113495562"/>
<keyword evidence="6 9" id="KW-1133">Transmembrane helix</keyword>
<keyword evidence="4" id="KW-0762">Sugar transport</keyword>
<evidence type="ECO:0000256" key="8">
    <source>
        <dbReference type="ARBA" id="ARBA00023180"/>
    </source>
</evidence>
<dbReference type="InParanoid" id="A0A7E5VPN5"/>
<feature type="transmembrane region" description="Helical" evidence="9">
    <location>
        <begin position="255"/>
        <end position="277"/>
    </location>
</feature>
<evidence type="ECO:0000259" key="10">
    <source>
        <dbReference type="PROSITE" id="PS50850"/>
    </source>
</evidence>
<feature type="transmembrane region" description="Helical" evidence="9">
    <location>
        <begin position="297"/>
        <end position="317"/>
    </location>
</feature>
<dbReference type="SUPFAM" id="SSF103473">
    <property type="entry name" value="MFS general substrate transporter"/>
    <property type="match status" value="1"/>
</dbReference>
<evidence type="ECO:0000256" key="2">
    <source>
        <dbReference type="ARBA" id="ARBA00022448"/>
    </source>
</evidence>
<evidence type="ECO:0000256" key="7">
    <source>
        <dbReference type="ARBA" id="ARBA00023136"/>
    </source>
</evidence>
<evidence type="ECO:0000313" key="12">
    <source>
        <dbReference type="RefSeq" id="XP_026730126.1"/>
    </source>
</evidence>
<feature type="transmembrane region" description="Helical" evidence="9">
    <location>
        <begin position="143"/>
        <end position="163"/>
    </location>
</feature>
<comment type="subcellular location">
    <subcellularLocation>
        <location evidence="1">Cell membrane</location>
        <topology evidence="1">Multi-pass membrane protein</topology>
    </subcellularLocation>
</comment>
<evidence type="ECO:0000256" key="1">
    <source>
        <dbReference type="ARBA" id="ARBA00004651"/>
    </source>
</evidence>
<dbReference type="FunFam" id="1.20.1250.20:FF:000218">
    <property type="entry name" value="facilitated trehalose transporter Tret1"/>
    <property type="match status" value="1"/>
</dbReference>
<dbReference type="PANTHER" id="PTHR48021:SF68">
    <property type="entry name" value="MAJOR FACILITATOR SUPERFAMILY (MFS) PROFILE DOMAIN-CONTAINING PROTEIN"/>
    <property type="match status" value="1"/>
</dbReference>
<keyword evidence="11" id="KW-1185">Reference proteome</keyword>
<evidence type="ECO:0000256" key="6">
    <source>
        <dbReference type="ARBA" id="ARBA00022989"/>
    </source>
</evidence>
<evidence type="ECO:0000313" key="11">
    <source>
        <dbReference type="Proteomes" id="UP000322000"/>
    </source>
</evidence>
<feature type="transmembrane region" description="Helical" evidence="9">
    <location>
        <begin position="423"/>
        <end position="445"/>
    </location>
</feature>
<dbReference type="RefSeq" id="XP_026730126.1">
    <property type="nucleotide sequence ID" value="XM_026874325.1"/>
</dbReference>
<feature type="domain" description="Major facilitator superfamily (MFS) profile" evidence="10">
    <location>
        <begin position="16"/>
        <end position="449"/>
    </location>
</feature>
<dbReference type="PROSITE" id="PS50850">
    <property type="entry name" value="MFS"/>
    <property type="match status" value="1"/>
</dbReference>
<dbReference type="KEGG" id="tnl:113495562"/>
<keyword evidence="5 9" id="KW-0812">Transmembrane</keyword>
<accession>A0A7E5VPN5</accession>
<dbReference type="InterPro" id="IPR036259">
    <property type="entry name" value="MFS_trans_sf"/>
</dbReference>
<keyword evidence="8" id="KW-0325">Glycoprotein</keyword>
<organism evidence="11 12">
    <name type="scientific">Trichoplusia ni</name>
    <name type="common">Cabbage looper</name>
    <dbReference type="NCBI Taxonomy" id="7111"/>
    <lineage>
        <taxon>Eukaryota</taxon>
        <taxon>Metazoa</taxon>
        <taxon>Ecdysozoa</taxon>
        <taxon>Arthropoda</taxon>
        <taxon>Hexapoda</taxon>
        <taxon>Insecta</taxon>
        <taxon>Pterygota</taxon>
        <taxon>Neoptera</taxon>
        <taxon>Endopterygota</taxon>
        <taxon>Lepidoptera</taxon>
        <taxon>Glossata</taxon>
        <taxon>Ditrysia</taxon>
        <taxon>Noctuoidea</taxon>
        <taxon>Noctuidae</taxon>
        <taxon>Plusiinae</taxon>
        <taxon>Trichoplusia</taxon>
    </lineage>
</organism>
<keyword evidence="7 9" id="KW-0472">Membrane</keyword>
<feature type="transmembrane region" description="Helical" evidence="9">
    <location>
        <begin position="59"/>
        <end position="79"/>
    </location>
</feature>
<dbReference type="GO" id="GO:0022857">
    <property type="term" value="F:transmembrane transporter activity"/>
    <property type="evidence" value="ECO:0007669"/>
    <property type="project" value="InterPro"/>
</dbReference>
<feature type="transmembrane region" description="Helical" evidence="9">
    <location>
        <begin position="117"/>
        <end position="136"/>
    </location>
</feature>
<evidence type="ECO:0000256" key="5">
    <source>
        <dbReference type="ARBA" id="ARBA00022692"/>
    </source>
</evidence>
<gene>
    <name evidence="12" type="primary">LOC113495562</name>
</gene>
<keyword evidence="3" id="KW-1003">Cell membrane</keyword>
<dbReference type="AlphaFoldDB" id="A0A7E5VPN5"/>
<evidence type="ECO:0000256" key="9">
    <source>
        <dbReference type="SAM" id="Phobius"/>
    </source>
</evidence>
<reference evidence="12" key="1">
    <citation type="submission" date="2025-08" db="UniProtKB">
        <authorList>
            <consortium name="RefSeq"/>
        </authorList>
    </citation>
    <scope>IDENTIFICATION</scope>
</reference>
<dbReference type="Proteomes" id="UP000322000">
    <property type="component" value="Chromosome 7"/>
</dbReference>
<feature type="transmembrane region" description="Helical" evidence="9">
    <location>
        <begin position="389"/>
        <end position="411"/>
    </location>
</feature>
<protein>
    <submittedName>
        <fullName evidence="12">Facilitated trehalose transporter Tret1-like</fullName>
    </submittedName>
</protein>
<evidence type="ECO:0000256" key="4">
    <source>
        <dbReference type="ARBA" id="ARBA00022597"/>
    </source>
</evidence>
<feature type="transmembrane region" description="Helical" evidence="9">
    <location>
        <begin position="324"/>
        <end position="346"/>
    </location>
</feature>
<proteinExistence type="predicted"/>
<feature type="transmembrane region" description="Helical" evidence="9">
    <location>
        <begin position="16"/>
        <end position="39"/>
    </location>
</feature>
<feature type="transmembrane region" description="Helical" evidence="9">
    <location>
        <begin position="358"/>
        <end position="382"/>
    </location>
</feature>
<dbReference type="InterPro" id="IPR050549">
    <property type="entry name" value="MFS_Trehalose_Transporter"/>
</dbReference>
<dbReference type="InterPro" id="IPR003663">
    <property type="entry name" value="Sugar/inositol_transpt"/>
</dbReference>
<dbReference type="PANTHER" id="PTHR48021">
    <property type="match status" value="1"/>
</dbReference>
<dbReference type="GO" id="GO:0005886">
    <property type="term" value="C:plasma membrane"/>
    <property type="evidence" value="ECO:0007669"/>
    <property type="project" value="UniProtKB-SubCell"/>
</dbReference>
<keyword evidence="2" id="KW-0813">Transport</keyword>
<dbReference type="Gene3D" id="1.20.1250.20">
    <property type="entry name" value="MFS general substrate transporter like domains"/>
    <property type="match status" value="1"/>
</dbReference>
<evidence type="ECO:0000256" key="3">
    <source>
        <dbReference type="ARBA" id="ARBA00022475"/>
    </source>
</evidence>
<dbReference type="InterPro" id="IPR020846">
    <property type="entry name" value="MFS_dom"/>
</dbReference>
<dbReference type="PRINTS" id="PR00171">
    <property type="entry name" value="SUGRTRNSPORT"/>
</dbReference>
<name>A0A7E5VPN5_TRINI</name>
<dbReference type="OrthoDB" id="6612291at2759"/>